<protein>
    <submittedName>
        <fullName evidence="4 5">Coiled-coil domain-containing protein 40</fullName>
    </submittedName>
</protein>
<sequence>MEGGGSEGGGEEERRGTTPQEEGKYDEQPGGADEAAEDSGVTVLPVQEGGSAEQSDREQAEAGAGYPVSQSGNSGTGAAFNPASNSDNGTMPLPPHPSLHLSVRLSDGDGDGLRRAAEEGDEEDELIVLDPEHPLMKRFQTALKNHLHKQLERLNMEMREKMAIERSESEHREELGVELYGIQQELARLQACLEGRHETNAQAAAQRRQAQDQLEGVRSQYRTTASQAGKQRSHVSQLQSEVENLALRLFYMQEVNADLRSDITVMKNASRKAHSEKTQAEEQKHKQDLYVERLTKHMERLTEQTALYEVQTIAQSEETRAAKEALSEAQMEMDSLGMERKQLLQQWNSSLVGMRRRDDAYTAMLEALRTATHQVRSLDTEIEGFKKSITREGERNELLTVLLNRTQLDSATSRKLISHSHSQQEALQVQYSIYMRTLQETEQTLQRVNTECGVSQVEVSSLRKQTEKEWVRRMELEDRIMSKMQEHLTHDKATKYSRRLTDKMAAHKREKETQLSRLENEMAEVTLESSNVTLRLEGLARTLASLETEMSRRNKLLSASEARITKCVTVIERKQATINVYNKKIEQLIASTGHEDLGPLEIQASTLTKQLEGVGGEIKEQQQLWLRQQGELVRLTQEKQARSAALLTLQTQFTILQQRKVRTESEIQQEQREQAQLERHMKELMADMLKLNSLLSENRHLHQALEQGNVVMETDFLHRLKEAERDSIEMQMKLERIQEEKDRLFNSLVESERQIMLWEKKTQLVRETRSAVDSEVGQGDIRTMRAEIHRMEVRYGQLMKQQERLLREMEGVVARRETIVMRSEAQARTDRKQPTHTDFHGILQGLRRKILDTQKQAEECDGVLRELQQGQASLSCCLRDKQLQLGELHSARTVLTSDFQCLQDTKERNLARLVSLQGRAKQLQAVREGRYSALSTSEALEPALQRQEERLHAVTTILHRVQQEFPQHQGALRRLSLALAARLQTPIGQETP</sequence>
<proteinExistence type="predicted"/>
<dbReference type="PANTHER" id="PTHR16275:SF8">
    <property type="entry name" value="COILED-COIL DOMAIN-CONTAINING PROTEIN 40"/>
    <property type="match status" value="1"/>
</dbReference>
<dbReference type="CTD" id="55036"/>
<feature type="coiled-coil region" evidence="1">
    <location>
        <begin position="266"/>
        <end position="346"/>
    </location>
</feature>
<dbReference type="GO" id="GO:0001947">
    <property type="term" value="P:heart looping"/>
    <property type="evidence" value="ECO:0007669"/>
    <property type="project" value="Ensembl"/>
</dbReference>
<dbReference type="GO" id="GO:0048793">
    <property type="term" value="P:pronephros development"/>
    <property type="evidence" value="ECO:0007669"/>
    <property type="project" value="Ensembl"/>
</dbReference>
<evidence type="ECO:0000313" key="3">
    <source>
        <dbReference type="Proteomes" id="UP001652741"/>
    </source>
</evidence>
<name>A0A1S3PZ42_SALSA</name>
<dbReference type="STRING" id="8030.ENSSSAP00000043132"/>
<keyword evidence="1" id="KW-0175">Coiled coil</keyword>
<dbReference type="GO" id="GO:0060287">
    <property type="term" value="P:epithelial cilium movement involved in determination of left/right asymmetry"/>
    <property type="evidence" value="ECO:0007669"/>
    <property type="project" value="Ensembl"/>
</dbReference>
<dbReference type="GO" id="GO:0005929">
    <property type="term" value="C:cilium"/>
    <property type="evidence" value="ECO:0007669"/>
    <property type="project" value="TreeGrafter"/>
</dbReference>
<dbReference type="RefSeq" id="XP_014032991.1">
    <property type="nucleotide sequence ID" value="XM_014177516.1"/>
</dbReference>
<dbReference type="InterPro" id="IPR037386">
    <property type="entry name" value="CCDC40"/>
</dbReference>
<dbReference type="PANTHER" id="PTHR16275">
    <property type="entry name" value="COILED-COIL DOMAIN-CONTAINING PROTEIN 40"/>
    <property type="match status" value="1"/>
</dbReference>
<feature type="coiled-coil region" evidence="1">
    <location>
        <begin position="720"/>
        <end position="754"/>
    </location>
</feature>
<evidence type="ECO:0000256" key="1">
    <source>
        <dbReference type="SAM" id="Coils"/>
    </source>
</evidence>
<feature type="compositionally biased region" description="Basic and acidic residues" evidence="2">
    <location>
        <begin position="11"/>
        <end position="27"/>
    </location>
</feature>
<dbReference type="PaxDb" id="8030-ENSSSAP00000043132"/>
<dbReference type="GO" id="GO:0005737">
    <property type="term" value="C:cytoplasm"/>
    <property type="evidence" value="ECO:0007669"/>
    <property type="project" value="TreeGrafter"/>
</dbReference>
<dbReference type="GeneID" id="106588462"/>
<feature type="coiled-coil region" evidence="1">
    <location>
        <begin position="653"/>
        <end position="687"/>
    </location>
</feature>
<dbReference type="GO" id="GO:0005576">
    <property type="term" value="C:extracellular region"/>
    <property type="evidence" value="ECO:0007669"/>
    <property type="project" value="GOC"/>
</dbReference>
<dbReference type="GO" id="GO:0003146">
    <property type="term" value="P:heart jogging"/>
    <property type="evidence" value="ECO:0007669"/>
    <property type="project" value="Ensembl"/>
</dbReference>
<feature type="coiled-coil region" evidence="1">
    <location>
        <begin position="501"/>
        <end position="535"/>
    </location>
</feature>
<dbReference type="Bgee" id="ENSSSAG00000045908">
    <property type="expression patterns" value="Expressed in pituitary gland and 13 other cell types or tissues"/>
</dbReference>
<evidence type="ECO:0000313" key="4">
    <source>
        <dbReference type="RefSeq" id="XP_014032980.1"/>
    </source>
</evidence>
<accession>A0A1S3PZ42</accession>
<dbReference type="Pfam" id="PF08647">
    <property type="entry name" value="BRE1"/>
    <property type="match status" value="1"/>
</dbReference>
<dbReference type="Proteomes" id="UP001652741">
    <property type="component" value="Chromosome ssa02"/>
</dbReference>
<dbReference type="GO" id="GO:0035082">
    <property type="term" value="P:axoneme assembly"/>
    <property type="evidence" value="ECO:0007669"/>
    <property type="project" value="Ensembl"/>
</dbReference>
<evidence type="ECO:0000256" key="2">
    <source>
        <dbReference type="SAM" id="MobiDB-lite"/>
    </source>
</evidence>
<dbReference type="OrthoDB" id="188741at2759"/>
<feature type="region of interest" description="Disordered" evidence="2">
    <location>
        <begin position="1"/>
        <end position="123"/>
    </location>
</feature>
<reference evidence="4 5" key="1">
    <citation type="submission" date="2025-04" db="UniProtKB">
        <authorList>
            <consortium name="RefSeq"/>
        </authorList>
    </citation>
    <scope>IDENTIFICATION</scope>
</reference>
<dbReference type="RefSeq" id="XP_014032980.1">
    <property type="nucleotide sequence ID" value="XM_014177505.1"/>
</dbReference>
<dbReference type="AlphaFoldDB" id="A0A1S3PZ42"/>
<evidence type="ECO:0000313" key="5">
    <source>
        <dbReference type="RefSeq" id="XP_014032991.1"/>
    </source>
</evidence>
<organism evidence="3 4">
    <name type="scientific">Salmo salar</name>
    <name type="common">Atlantic salmon</name>
    <dbReference type="NCBI Taxonomy" id="8030"/>
    <lineage>
        <taxon>Eukaryota</taxon>
        <taxon>Metazoa</taxon>
        <taxon>Chordata</taxon>
        <taxon>Craniata</taxon>
        <taxon>Vertebrata</taxon>
        <taxon>Euteleostomi</taxon>
        <taxon>Actinopterygii</taxon>
        <taxon>Neopterygii</taxon>
        <taxon>Teleostei</taxon>
        <taxon>Protacanthopterygii</taxon>
        <taxon>Salmoniformes</taxon>
        <taxon>Salmonidae</taxon>
        <taxon>Salmoninae</taxon>
        <taxon>Salmo</taxon>
    </lineage>
</organism>
<dbReference type="OMA" id="RMQRIQK"/>
<dbReference type="KEGG" id="sasa:106588462"/>
<keyword evidence="3" id="KW-1185">Reference proteome</keyword>
<gene>
    <name evidence="4 5" type="primary">ccdc40</name>
</gene>